<name>A0A0F9FT16_9ZZZZ</name>
<reference evidence="2" key="1">
    <citation type="journal article" date="2015" name="Nature">
        <title>Complex archaea that bridge the gap between prokaryotes and eukaryotes.</title>
        <authorList>
            <person name="Spang A."/>
            <person name="Saw J.H."/>
            <person name="Jorgensen S.L."/>
            <person name="Zaremba-Niedzwiedzka K."/>
            <person name="Martijn J."/>
            <person name="Lind A.E."/>
            <person name="van Eijk R."/>
            <person name="Schleper C."/>
            <person name="Guy L."/>
            <person name="Ettema T.J."/>
        </authorList>
    </citation>
    <scope>NUCLEOTIDE SEQUENCE</scope>
</reference>
<protein>
    <recommendedName>
        <fullName evidence="1">Methyltransferase type 12 domain-containing protein</fullName>
    </recommendedName>
</protein>
<evidence type="ECO:0000313" key="2">
    <source>
        <dbReference type="EMBL" id="KKL89664.1"/>
    </source>
</evidence>
<dbReference type="AlphaFoldDB" id="A0A0F9FT16"/>
<dbReference type="EMBL" id="LAZR01020223">
    <property type="protein sequence ID" value="KKL89664.1"/>
    <property type="molecule type" value="Genomic_DNA"/>
</dbReference>
<proteinExistence type="predicted"/>
<accession>A0A0F9FT16</accession>
<dbReference type="SUPFAM" id="SSF53335">
    <property type="entry name" value="S-adenosyl-L-methionine-dependent methyltransferases"/>
    <property type="match status" value="1"/>
</dbReference>
<feature type="domain" description="Methyltransferase type 12" evidence="1">
    <location>
        <begin position="67"/>
        <end position="146"/>
    </location>
</feature>
<dbReference type="Pfam" id="PF08242">
    <property type="entry name" value="Methyltransf_12"/>
    <property type="match status" value="1"/>
</dbReference>
<dbReference type="Gene3D" id="3.40.50.150">
    <property type="entry name" value="Vaccinia Virus protein VP39"/>
    <property type="match status" value="1"/>
</dbReference>
<gene>
    <name evidence="2" type="ORF">LCGC14_1912420</name>
</gene>
<evidence type="ECO:0000259" key="1">
    <source>
        <dbReference type="Pfam" id="PF08242"/>
    </source>
</evidence>
<comment type="caution">
    <text evidence="2">The sequence shown here is derived from an EMBL/GenBank/DDBJ whole genome shotgun (WGS) entry which is preliminary data.</text>
</comment>
<organism evidence="2">
    <name type="scientific">marine sediment metagenome</name>
    <dbReference type="NCBI Taxonomy" id="412755"/>
    <lineage>
        <taxon>unclassified sequences</taxon>
        <taxon>metagenomes</taxon>
        <taxon>ecological metagenomes</taxon>
    </lineage>
</organism>
<dbReference type="CDD" id="cd02440">
    <property type="entry name" value="AdoMet_MTases"/>
    <property type="match status" value="1"/>
</dbReference>
<dbReference type="InterPro" id="IPR029063">
    <property type="entry name" value="SAM-dependent_MTases_sf"/>
</dbReference>
<sequence length="219" mass="25134">MSEKKLLEYGIASSEGIIKHAAKAGVPNSRVARGHTYTMRDDQFPSTRIANKDNPFNDDILAAKNLLEIGCGVGRNLPWICENTKATYYGIDPNQVMLDSFWIITDDKYKDRTVLMLDFSELPDGIVFDVVVSVFVFQHLGYRAPDGAMNITDITQKIMQYTRKGTIWFLLEHEREESWLNRWFDENGIEPDVLKLNYVGLPEMTHRGSDANLVIWKQR</sequence>
<dbReference type="InterPro" id="IPR013217">
    <property type="entry name" value="Methyltransf_12"/>
</dbReference>